<accession>A0ABV4HQB7</accession>
<dbReference type="NCBIfam" id="TIGR02684">
    <property type="entry name" value="dnstrm_HI1420"/>
    <property type="match status" value="1"/>
</dbReference>
<dbReference type="PANTHER" id="PTHR40275:SF1">
    <property type="entry name" value="SSL7038 PROTEIN"/>
    <property type="match status" value="1"/>
</dbReference>
<evidence type="ECO:0000313" key="2">
    <source>
        <dbReference type="Proteomes" id="UP001566331"/>
    </source>
</evidence>
<proteinExistence type="predicted"/>
<protein>
    <submittedName>
        <fullName evidence="1">Addiction module antidote protein</fullName>
    </submittedName>
</protein>
<sequence>MARKRLPFDMAAHLDSPAAIAEYLNQVLADGDTDELVRALGHVAKARGMTQVAKDAGLGRESLYKALAPGAKPRAETLFKVIRAVGVQLHAGAA</sequence>
<dbReference type="InterPro" id="IPR010982">
    <property type="entry name" value="Lambda_DNA-bd_dom_sf"/>
</dbReference>
<comment type="caution">
    <text evidence="1">The sequence shown here is derived from an EMBL/GenBank/DDBJ whole genome shotgun (WGS) entry which is preliminary data.</text>
</comment>
<organism evidence="1 2">
    <name type="scientific">Luteimonas salinilitoris</name>
    <dbReference type="NCBI Taxonomy" id="3237697"/>
    <lineage>
        <taxon>Bacteria</taxon>
        <taxon>Pseudomonadati</taxon>
        <taxon>Pseudomonadota</taxon>
        <taxon>Gammaproteobacteria</taxon>
        <taxon>Lysobacterales</taxon>
        <taxon>Lysobacteraceae</taxon>
        <taxon>Luteimonas</taxon>
    </lineage>
</organism>
<dbReference type="Proteomes" id="UP001566331">
    <property type="component" value="Unassembled WGS sequence"/>
</dbReference>
<name>A0ABV4HQB7_9GAMM</name>
<reference evidence="1 2" key="1">
    <citation type="submission" date="2024-07" db="EMBL/GenBank/DDBJ databases">
        <title>Luteimonas salilacus sp. nov., isolated from the shore soil of Salt Lake in Tibet of China.</title>
        <authorList>
            <person name="Zhang X."/>
            <person name="Li A."/>
        </authorList>
    </citation>
    <scope>NUCLEOTIDE SEQUENCE [LARGE SCALE GENOMIC DNA]</scope>
    <source>
        <strain evidence="1 2">B3-2-R+30</strain>
    </source>
</reference>
<dbReference type="Pfam" id="PF21716">
    <property type="entry name" value="dnstrm_HI1420"/>
    <property type="match status" value="1"/>
</dbReference>
<keyword evidence="2" id="KW-1185">Reference proteome</keyword>
<gene>
    <name evidence="1" type="ORF">AB6713_09930</name>
</gene>
<dbReference type="SUPFAM" id="SSF47413">
    <property type="entry name" value="lambda repressor-like DNA-binding domains"/>
    <property type="match status" value="1"/>
</dbReference>
<dbReference type="EMBL" id="JBFWIC010000011">
    <property type="protein sequence ID" value="MEZ0474929.1"/>
    <property type="molecule type" value="Genomic_DNA"/>
</dbReference>
<evidence type="ECO:0000313" key="1">
    <source>
        <dbReference type="EMBL" id="MEZ0474929.1"/>
    </source>
</evidence>
<dbReference type="InterPro" id="IPR014057">
    <property type="entry name" value="HI1420"/>
</dbReference>
<dbReference type="RefSeq" id="WP_370562344.1">
    <property type="nucleotide sequence ID" value="NZ_JBFWIB010000001.1"/>
</dbReference>
<dbReference type="PANTHER" id="PTHR40275">
    <property type="entry name" value="SSL7038 PROTEIN"/>
    <property type="match status" value="1"/>
</dbReference>